<organism evidence="2 3">
    <name type="scientific">Lobosporangium transversale</name>
    <dbReference type="NCBI Taxonomy" id="64571"/>
    <lineage>
        <taxon>Eukaryota</taxon>
        <taxon>Fungi</taxon>
        <taxon>Fungi incertae sedis</taxon>
        <taxon>Mucoromycota</taxon>
        <taxon>Mortierellomycotina</taxon>
        <taxon>Mortierellomycetes</taxon>
        <taxon>Mortierellales</taxon>
        <taxon>Mortierellaceae</taxon>
        <taxon>Lobosporangium</taxon>
    </lineage>
</organism>
<gene>
    <name evidence="2" type="ORF">BCR41DRAFT_315753</name>
</gene>
<reference evidence="2 3" key="1">
    <citation type="submission" date="2016-07" db="EMBL/GenBank/DDBJ databases">
        <title>Pervasive Adenine N6-methylation of Active Genes in Fungi.</title>
        <authorList>
            <consortium name="DOE Joint Genome Institute"/>
            <person name="Mondo S.J."/>
            <person name="Dannebaum R.O."/>
            <person name="Kuo R.C."/>
            <person name="Labutti K."/>
            <person name="Haridas S."/>
            <person name="Kuo A."/>
            <person name="Salamov A."/>
            <person name="Ahrendt S.R."/>
            <person name="Lipzen A."/>
            <person name="Sullivan W."/>
            <person name="Andreopoulos W.B."/>
            <person name="Clum A."/>
            <person name="Lindquist E."/>
            <person name="Daum C."/>
            <person name="Ramamoorthy G.K."/>
            <person name="Gryganskyi A."/>
            <person name="Culley D."/>
            <person name="Magnuson J.K."/>
            <person name="James T.Y."/>
            <person name="O'Malley M.A."/>
            <person name="Stajich J.E."/>
            <person name="Spatafora J.W."/>
            <person name="Visel A."/>
            <person name="Grigoriev I.V."/>
        </authorList>
    </citation>
    <scope>NUCLEOTIDE SEQUENCE [LARGE SCALE GENOMIC DNA]</scope>
    <source>
        <strain evidence="2 3">NRRL 3116</strain>
    </source>
</reference>
<proteinExistence type="predicted"/>
<protein>
    <submittedName>
        <fullName evidence="2">Coth protein-domain-containing protein</fullName>
    </submittedName>
</protein>
<keyword evidence="3" id="KW-1185">Reference proteome</keyword>
<evidence type="ECO:0000313" key="2">
    <source>
        <dbReference type="EMBL" id="ORY89578.1"/>
    </source>
</evidence>
<dbReference type="InParanoid" id="A0A1Y2FZE4"/>
<evidence type="ECO:0000256" key="1">
    <source>
        <dbReference type="SAM" id="MobiDB-lite"/>
    </source>
</evidence>
<dbReference type="GeneID" id="33563062"/>
<evidence type="ECO:0000313" key="3">
    <source>
        <dbReference type="Proteomes" id="UP000193648"/>
    </source>
</evidence>
<feature type="non-terminal residue" evidence="2">
    <location>
        <position position="1"/>
    </location>
</feature>
<name>A0A1Y2FZE4_9FUNG</name>
<sequence length="560" mass="63745">YRYVHLSKDGKVKKQEKAARKLPDGALHTPNEFFDRKASIYNLPPLPQVFENKLEQNSPFFRQGYIGNLFVEGDPAQWKHLNKGGAEFYPEPIKVNVQYIGANDNIKINDVRFDLSGQSAREYAKLAYQLKFPKKNRLLDLSTLKLRSEETDATMMREKLYVDILNSLGVPAQQAAYVRLFFNGEPVGLYVAMEETKKHWIKKVLHPDIKNVKLGALWKLNSCCGHEANLEWLGPTSKSYVVGDIYKNILPGNNPADDPMHDLIQFMNDLKHYEPSKVQDPIAYWEQRLDLDGFLKSMAMEYLTGSWDSYWNSGSNYQFYNDPVTGKWTWLPTDFDDTFGTSYNGKMGSYRAIPKKNSKGFESPLAQKLIIETPQINARFEQILKDIVSYVFKPDALNPRLDAYQEMLAEDIAWDRAQPRLSKGKNHKFTAEDMSKDLENGAKGGWGLKKWIGQRSDGVQKDLKFQALQGSESRLPYHTMTKLHSAYGIDASQSKPQGEKEQEQKPKQEQDQGKGRGQQNGVSIEKARNQGDEKILNSAVALNGNWLALSTMLVVVVLAL</sequence>
<dbReference type="EMBL" id="MCFF01000107">
    <property type="protein sequence ID" value="ORY89578.1"/>
    <property type="molecule type" value="Genomic_DNA"/>
</dbReference>
<feature type="compositionally biased region" description="Basic and acidic residues" evidence="1">
    <location>
        <begin position="497"/>
        <end position="514"/>
    </location>
</feature>
<feature type="region of interest" description="Disordered" evidence="1">
    <location>
        <begin position="491"/>
        <end position="530"/>
    </location>
</feature>
<dbReference type="PANTHER" id="PTHR40050:SF1">
    <property type="entry name" value="INNER SPORE COAT PROTEIN H"/>
    <property type="match status" value="1"/>
</dbReference>
<comment type="caution">
    <text evidence="2">The sequence shown here is derived from an EMBL/GenBank/DDBJ whole genome shotgun (WGS) entry which is preliminary data.</text>
</comment>
<dbReference type="PANTHER" id="PTHR40050">
    <property type="entry name" value="INNER SPORE COAT PROTEIN H"/>
    <property type="match status" value="1"/>
</dbReference>
<dbReference type="OrthoDB" id="10267127at2759"/>
<accession>A0A1Y2FZE4</accession>
<dbReference type="AlphaFoldDB" id="A0A1Y2FZE4"/>
<dbReference type="InterPro" id="IPR014867">
    <property type="entry name" value="Spore_coat_CotH_CotH2/3/7"/>
</dbReference>
<dbReference type="RefSeq" id="XP_021875067.1">
    <property type="nucleotide sequence ID" value="XM_022021218.1"/>
</dbReference>
<dbReference type="Pfam" id="PF08757">
    <property type="entry name" value="CotH"/>
    <property type="match status" value="1"/>
</dbReference>
<dbReference type="Proteomes" id="UP000193648">
    <property type="component" value="Unassembled WGS sequence"/>
</dbReference>